<feature type="transmembrane region" description="Helical" evidence="1">
    <location>
        <begin position="72"/>
        <end position="92"/>
    </location>
</feature>
<protein>
    <submittedName>
        <fullName evidence="3">VanZ family protein</fullName>
    </submittedName>
</protein>
<evidence type="ECO:0000313" key="4">
    <source>
        <dbReference type="Proteomes" id="UP001302349"/>
    </source>
</evidence>
<dbReference type="InterPro" id="IPR006976">
    <property type="entry name" value="VanZ-like"/>
</dbReference>
<evidence type="ECO:0000259" key="2">
    <source>
        <dbReference type="Pfam" id="PF04892"/>
    </source>
</evidence>
<keyword evidence="1" id="KW-1133">Transmembrane helix</keyword>
<accession>A0ABZ0IUB4</accession>
<dbReference type="NCBIfam" id="NF037970">
    <property type="entry name" value="vanZ_1"/>
    <property type="match status" value="1"/>
</dbReference>
<dbReference type="PANTHER" id="PTHR28008">
    <property type="entry name" value="DOMAIN PROTEIN, PUTATIVE (AFU_ORTHOLOGUE AFUA_3G10980)-RELATED"/>
    <property type="match status" value="1"/>
</dbReference>
<evidence type="ECO:0000256" key="1">
    <source>
        <dbReference type="SAM" id="Phobius"/>
    </source>
</evidence>
<name>A0ABZ0IUB4_9BACT</name>
<dbReference type="Pfam" id="PF04892">
    <property type="entry name" value="VanZ"/>
    <property type="match status" value="1"/>
</dbReference>
<evidence type="ECO:0000313" key="3">
    <source>
        <dbReference type="EMBL" id="WOK08201.1"/>
    </source>
</evidence>
<feature type="domain" description="VanZ-like" evidence="2">
    <location>
        <begin position="31"/>
        <end position="114"/>
    </location>
</feature>
<keyword evidence="4" id="KW-1185">Reference proteome</keyword>
<reference evidence="3 4" key="1">
    <citation type="journal article" date="2023" name="Microbiol. Resour. Announc.">
        <title>Complete Genome Sequence of Imperialibacter roseus strain P4T.</title>
        <authorList>
            <person name="Tizabi D.R."/>
            <person name="Bachvaroff T."/>
            <person name="Hill R.T."/>
        </authorList>
    </citation>
    <scope>NUCLEOTIDE SEQUENCE [LARGE SCALE GENOMIC DNA]</scope>
    <source>
        <strain evidence="3 4">P4T</strain>
    </source>
</reference>
<organism evidence="3 4">
    <name type="scientific">Imperialibacter roseus</name>
    <dbReference type="NCBI Taxonomy" id="1324217"/>
    <lineage>
        <taxon>Bacteria</taxon>
        <taxon>Pseudomonadati</taxon>
        <taxon>Bacteroidota</taxon>
        <taxon>Cytophagia</taxon>
        <taxon>Cytophagales</taxon>
        <taxon>Flammeovirgaceae</taxon>
        <taxon>Imperialibacter</taxon>
    </lineage>
</organism>
<gene>
    <name evidence="3" type="ORF">RT717_06075</name>
</gene>
<feature type="transmembrane region" description="Helical" evidence="1">
    <location>
        <begin position="98"/>
        <end position="119"/>
    </location>
</feature>
<feature type="transmembrane region" description="Helical" evidence="1">
    <location>
        <begin position="44"/>
        <end position="60"/>
    </location>
</feature>
<sequence length="132" mass="15357">MRYIPSLLFFAFICFIIVMADTNHKLGLMKIIEGVPLGDKVGHFMLFGFLAGLINVALRFRRLKWRLLDINMAGVLVLCFAIAEEFTQLAFANRTFELADMLSDVLGVWSFVMVSEWVWRRNESKNERRYKS</sequence>
<proteinExistence type="predicted"/>
<dbReference type="RefSeq" id="WP_317490845.1">
    <property type="nucleotide sequence ID" value="NZ_CP136051.1"/>
</dbReference>
<keyword evidence="1" id="KW-0472">Membrane</keyword>
<dbReference type="EMBL" id="CP136051">
    <property type="protein sequence ID" value="WOK08201.1"/>
    <property type="molecule type" value="Genomic_DNA"/>
</dbReference>
<keyword evidence="1" id="KW-0812">Transmembrane</keyword>
<dbReference type="PANTHER" id="PTHR28008:SF1">
    <property type="entry name" value="DOMAIN PROTEIN, PUTATIVE (AFU_ORTHOLOGUE AFUA_3G10980)-RELATED"/>
    <property type="match status" value="1"/>
</dbReference>
<dbReference type="Proteomes" id="UP001302349">
    <property type="component" value="Chromosome"/>
</dbReference>